<comment type="caution">
    <text evidence="2">The sequence shown here is derived from an EMBL/GenBank/DDBJ whole genome shotgun (WGS) entry which is preliminary data.</text>
</comment>
<feature type="transmembrane region" description="Helical" evidence="1">
    <location>
        <begin position="67"/>
        <end position="86"/>
    </location>
</feature>
<gene>
    <name evidence="2" type="ORF">G7Y89_g8250</name>
</gene>
<evidence type="ECO:0000313" key="2">
    <source>
        <dbReference type="EMBL" id="KAF4629891.1"/>
    </source>
</evidence>
<organism evidence="2 3">
    <name type="scientific">Cudoniella acicularis</name>
    <dbReference type="NCBI Taxonomy" id="354080"/>
    <lineage>
        <taxon>Eukaryota</taxon>
        <taxon>Fungi</taxon>
        <taxon>Dikarya</taxon>
        <taxon>Ascomycota</taxon>
        <taxon>Pezizomycotina</taxon>
        <taxon>Leotiomycetes</taxon>
        <taxon>Helotiales</taxon>
        <taxon>Tricladiaceae</taxon>
        <taxon>Cudoniella</taxon>
    </lineage>
</organism>
<evidence type="ECO:0000313" key="3">
    <source>
        <dbReference type="Proteomes" id="UP000566819"/>
    </source>
</evidence>
<feature type="transmembrane region" description="Helical" evidence="1">
    <location>
        <begin position="124"/>
        <end position="148"/>
    </location>
</feature>
<accession>A0A8H4W193</accession>
<dbReference type="AlphaFoldDB" id="A0A8H4W193"/>
<keyword evidence="3" id="KW-1185">Reference proteome</keyword>
<dbReference type="Proteomes" id="UP000566819">
    <property type="component" value="Unassembled WGS sequence"/>
</dbReference>
<name>A0A8H4W193_9HELO</name>
<reference evidence="2 3" key="1">
    <citation type="submission" date="2020-03" db="EMBL/GenBank/DDBJ databases">
        <title>Draft Genome Sequence of Cudoniella acicularis.</title>
        <authorList>
            <person name="Buettner E."/>
            <person name="Kellner H."/>
        </authorList>
    </citation>
    <scope>NUCLEOTIDE SEQUENCE [LARGE SCALE GENOMIC DNA]</scope>
    <source>
        <strain evidence="2 3">DSM 108380</strain>
    </source>
</reference>
<dbReference type="EMBL" id="JAAMPI010000614">
    <property type="protein sequence ID" value="KAF4629891.1"/>
    <property type="molecule type" value="Genomic_DNA"/>
</dbReference>
<sequence>MSCDQEEVLVLEMDTRPQISRRGPLIAVLRTVQLTVGFAILFLTGYGASIFQGDFFHTFGTKPHHRVSVEIITLIFWLSSFSLLVWECTDGDATFAVLGDSGDPEFVTYVTASSIKSAIIGLKVATGLACVNWVAFAATFVIAGTCWFP</sequence>
<keyword evidence="1" id="KW-0472">Membrane</keyword>
<dbReference type="OrthoDB" id="3552322at2759"/>
<feature type="transmembrane region" description="Helical" evidence="1">
    <location>
        <begin position="25"/>
        <end position="46"/>
    </location>
</feature>
<keyword evidence="1" id="KW-1133">Transmembrane helix</keyword>
<evidence type="ECO:0000256" key="1">
    <source>
        <dbReference type="SAM" id="Phobius"/>
    </source>
</evidence>
<keyword evidence="1" id="KW-0812">Transmembrane</keyword>
<protein>
    <submittedName>
        <fullName evidence="2">Uncharacterized protein</fullName>
    </submittedName>
</protein>
<proteinExistence type="predicted"/>